<protein>
    <recommendedName>
        <fullName evidence="3">DUF1488 domain-containing protein</fullName>
    </recommendedName>
</protein>
<organism evidence="1 2">
    <name type="scientific">Paraburkholderia tuberum</name>
    <dbReference type="NCBI Taxonomy" id="157910"/>
    <lineage>
        <taxon>Bacteria</taxon>
        <taxon>Pseudomonadati</taxon>
        <taxon>Pseudomonadota</taxon>
        <taxon>Betaproteobacteria</taxon>
        <taxon>Burkholderiales</taxon>
        <taxon>Burkholderiaceae</taxon>
        <taxon>Paraburkholderia</taxon>
    </lineage>
</organism>
<sequence>MHIHFPQERPEYCARDLVVAFPAEVDGERVQCAITAEALEDHFGAPSLREDDLIEAFDTHRLPIEAAARNLLKEVGAKPVMMHSGYFRFRD</sequence>
<proteinExistence type="predicted"/>
<reference evidence="2" key="1">
    <citation type="submission" date="2016-10" db="EMBL/GenBank/DDBJ databases">
        <authorList>
            <person name="Varghese N."/>
            <person name="Submissions S."/>
        </authorList>
    </citation>
    <scope>NUCLEOTIDE SEQUENCE [LARGE SCALE GENOMIC DNA]</scope>
    <source>
        <strain evidence="2">DUS833</strain>
    </source>
</reference>
<evidence type="ECO:0000313" key="1">
    <source>
        <dbReference type="EMBL" id="SDR23209.1"/>
    </source>
</evidence>
<dbReference type="RefSeq" id="WP_090804945.1">
    <property type="nucleotide sequence ID" value="NZ_FNKX01000001.1"/>
</dbReference>
<dbReference type="SUPFAM" id="SSF160272">
    <property type="entry name" value="Shew3726-like"/>
    <property type="match status" value="1"/>
</dbReference>
<dbReference type="EMBL" id="FNKX01000001">
    <property type="protein sequence ID" value="SDR23209.1"/>
    <property type="molecule type" value="Genomic_DNA"/>
</dbReference>
<accession>A0A1H1HCY8</accession>
<dbReference type="AlphaFoldDB" id="A0A1H1HCY8"/>
<evidence type="ECO:0000313" key="2">
    <source>
        <dbReference type="Proteomes" id="UP000199365"/>
    </source>
</evidence>
<dbReference type="Gene3D" id="3.30.160.140">
    <property type="entry name" value="Shew3726-like"/>
    <property type="match status" value="1"/>
</dbReference>
<keyword evidence="2" id="KW-1185">Reference proteome</keyword>
<evidence type="ECO:0008006" key="3">
    <source>
        <dbReference type="Google" id="ProtNLM"/>
    </source>
</evidence>
<gene>
    <name evidence="1" type="ORF">SAMN05445850_3455</name>
</gene>
<dbReference type="Pfam" id="PF07369">
    <property type="entry name" value="DUF1488"/>
    <property type="match status" value="1"/>
</dbReference>
<dbReference type="Proteomes" id="UP000199365">
    <property type="component" value="Unassembled WGS sequence"/>
</dbReference>
<name>A0A1H1HCY8_9BURK</name>
<dbReference type="InterPro" id="IPR036692">
    <property type="entry name" value="Shew3726-like_sf"/>
</dbReference>
<dbReference type="InterPro" id="IPR009962">
    <property type="entry name" value="DUF1488"/>
</dbReference>